<dbReference type="AlphaFoldDB" id="A0A830EAG8"/>
<comment type="caution">
    <text evidence="3">The sequence shown here is derived from an EMBL/GenBank/DDBJ whole genome shotgun (WGS) entry which is preliminary data.</text>
</comment>
<dbReference type="EMBL" id="BMOC01000007">
    <property type="protein sequence ID" value="GGJ06085.1"/>
    <property type="molecule type" value="Genomic_DNA"/>
</dbReference>
<feature type="domain" description="Putative sensor" evidence="2">
    <location>
        <begin position="60"/>
        <end position="263"/>
    </location>
</feature>
<keyword evidence="1" id="KW-1133">Transmembrane helix</keyword>
<dbReference type="RefSeq" id="WP_229663779.1">
    <property type="nucleotide sequence ID" value="NZ_BMOC01000007.1"/>
</dbReference>
<feature type="transmembrane region" description="Helical" evidence="1">
    <location>
        <begin position="83"/>
        <end position="105"/>
    </location>
</feature>
<feature type="transmembrane region" description="Helical" evidence="1">
    <location>
        <begin position="232"/>
        <end position="253"/>
    </location>
</feature>
<evidence type="ECO:0000313" key="3">
    <source>
        <dbReference type="EMBL" id="GGJ06085.1"/>
    </source>
</evidence>
<organism evidence="3 4">
    <name type="scientific">Halobellus salinus</name>
    <dbReference type="NCBI Taxonomy" id="931585"/>
    <lineage>
        <taxon>Archaea</taxon>
        <taxon>Methanobacteriati</taxon>
        <taxon>Methanobacteriota</taxon>
        <taxon>Stenosarchaea group</taxon>
        <taxon>Halobacteria</taxon>
        <taxon>Halobacteriales</taxon>
        <taxon>Haloferacaceae</taxon>
        <taxon>Halobellus</taxon>
    </lineage>
</organism>
<gene>
    <name evidence="3" type="ORF">GCM10008995_14960</name>
</gene>
<evidence type="ECO:0000256" key="1">
    <source>
        <dbReference type="SAM" id="Phobius"/>
    </source>
</evidence>
<proteinExistence type="predicted"/>
<reference evidence="3" key="2">
    <citation type="submission" date="2020-09" db="EMBL/GenBank/DDBJ databases">
        <authorList>
            <person name="Sun Q."/>
            <person name="Ohkuma M."/>
        </authorList>
    </citation>
    <scope>NUCLEOTIDE SEQUENCE</scope>
    <source>
        <strain evidence="3">JCM 14359</strain>
    </source>
</reference>
<dbReference type="InterPro" id="IPR025828">
    <property type="entry name" value="Put_sensor_dom"/>
</dbReference>
<evidence type="ECO:0000259" key="2">
    <source>
        <dbReference type="Pfam" id="PF13796"/>
    </source>
</evidence>
<feature type="transmembrane region" description="Helical" evidence="1">
    <location>
        <begin position="58"/>
        <end position="77"/>
    </location>
</feature>
<evidence type="ECO:0000313" key="4">
    <source>
        <dbReference type="Proteomes" id="UP000653099"/>
    </source>
</evidence>
<keyword evidence="1" id="KW-0812">Transmembrane</keyword>
<sequence>MTDKDALTRLAVGQLDPNIYSSAFASRMWMRRLADTSTTGVARSFLTVPFRPQTYLNLLYLLLAFPLGVAYFVVFSVGVSTGIGLLIVIVGGPILALSAGVALGIGSVERRVTALLLGVELGGRPSVSGETRRERVWNLGTDLRTWLALLYLPGKFVVGTVALVVFFQALVTGGAFLFVPFYYEDPSLYVGLVRDRPIEIHPVLHFGWNRLLVTLEPVITIGHREVTTLSEALAIAGFGAVVSLVGLNLLNVLARVNVWLARVCLNGAYDPVAALRS</sequence>
<accession>A0A830EAG8</accession>
<name>A0A830EAG8_9EURY</name>
<dbReference type="Pfam" id="PF13796">
    <property type="entry name" value="Sensor"/>
    <property type="match status" value="1"/>
</dbReference>
<dbReference type="Proteomes" id="UP000653099">
    <property type="component" value="Unassembled WGS sequence"/>
</dbReference>
<keyword evidence="1" id="KW-0472">Membrane</keyword>
<feature type="transmembrane region" description="Helical" evidence="1">
    <location>
        <begin position="156"/>
        <end position="183"/>
    </location>
</feature>
<keyword evidence="4" id="KW-1185">Reference proteome</keyword>
<reference evidence="3" key="1">
    <citation type="journal article" date="2014" name="Int. J. Syst. Evol. Microbiol.">
        <title>Complete genome sequence of Corynebacterium casei LMG S-19264T (=DSM 44701T), isolated from a smear-ripened cheese.</title>
        <authorList>
            <consortium name="US DOE Joint Genome Institute (JGI-PGF)"/>
            <person name="Walter F."/>
            <person name="Albersmeier A."/>
            <person name="Kalinowski J."/>
            <person name="Ruckert C."/>
        </authorList>
    </citation>
    <scope>NUCLEOTIDE SEQUENCE</scope>
    <source>
        <strain evidence="3">JCM 14359</strain>
    </source>
</reference>
<protein>
    <recommendedName>
        <fullName evidence="2">Putative sensor domain-containing protein</fullName>
    </recommendedName>
</protein>